<accession>X0X041</accession>
<comment type="caution">
    <text evidence="1">The sequence shown here is derived from an EMBL/GenBank/DDBJ whole genome shotgun (WGS) entry which is preliminary data.</text>
</comment>
<dbReference type="AlphaFoldDB" id="X0X041"/>
<feature type="non-terminal residue" evidence="1">
    <location>
        <position position="1"/>
    </location>
</feature>
<dbReference type="EMBL" id="BARS01049753">
    <property type="protein sequence ID" value="GAG36350.1"/>
    <property type="molecule type" value="Genomic_DNA"/>
</dbReference>
<proteinExistence type="predicted"/>
<reference evidence="1" key="1">
    <citation type="journal article" date="2014" name="Front. Microbiol.">
        <title>High frequency of phylogenetically diverse reductive dehalogenase-homologous genes in deep subseafloor sedimentary metagenomes.</title>
        <authorList>
            <person name="Kawai M."/>
            <person name="Futagami T."/>
            <person name="Toyoda A."/>
            <person name="Takaki Y."/>
            <person name="Nishi S."/>
            <person name="Hori S."/>
            <person name="Arai W."/>
            <person name="Tsubouchi T."/>
            <person name="Morono Y."/>
            <person name="Uchiyama I."/>
            <person name="Ito T."/>
            <person name="Fujiyama A."/>
            <person name="Inagaki F."/>
            <person name="Takami H."/>
        </authorList>
    </citation>
    <scope>NUCLEOTIDE SEQUENCE</scope>
    <source>
        <strain evidence="1">Expedition CK06-06</strain>
    </source>
</reference>
<protein>
    <submittedName>
        <fullName evidence="1">Uncharacterized protein</fullName>
    </submittedName>
</protein>
<sequence length="29" mass="3294">ILIMFSGMTISVVNLKIDSDNMLMVEIEH</sequence>
<name>X0X041_9ZZZZ</name>
<organism evidence="1">
    <name type="scientific">marine sediment metagenome</name>
    <dbReference type="NCBI Taxonomy" id="412755"/>
    <lineage>
        <taxon>unclassified sequences</taxon>
        <taxon>metagenomes</taxon>
        <taxon>ecological metagenomes</taxon>
    </lineage>
</organism>
<gene>
    <name evidence="1" type="ORF">S01H1_74370</name>
</gene>
<evidence type="ECO:0000313" key="1">
    <source>
        <dbReference type="EMBL" id="GAG36350.1"/>
    </source>
</evidence>